<protein>
    <submittedName>
        <fullName evidence="1">Uncharacterized protein</fullName>
    </submittedName>
</protein>
<dbReference type="EMBL" id="QKWJ01000107">
    <property type="protein sequence ID" value="RDK05232.1"/>
    <property type="molecule type" value="Genomic_DNA"/>
</dbReference>
<sequence>MEFAQTAPPLPHQNPNSDFATIPRWIPLEAAGGCTALMAHERRGFAPNLHLAACSGCWSFSSGFVPEHFFDGRLPLPRHPVQHRRHAHPQRLRVRRFTTFLFGYALAPGQKNMVGVTTGIRHIF</sequence>
<organism evidence="1 2">
    <name type="scientific">Cupriavidus lacunae</name>
    <dbReference type="NCBI Taxonomy" id="2666307"/>
    <lineage>
        <taxon>Bacteria</taxon>
        <taxon>Pseudomonadati</taxon>
        <taxon>Pseudomonadota</taxon>
        <taxon>Betaproteobacteria</taxon>
        <taxon>Burkholderiales</taxon>
        <taxon>Burkholderiaceae</taxon>
        <taxon>Cupriavidus</taxon>
    </lineage>
</organism>
<keyword evidence="2" id="KW-1185">Reference proteome</keyword>
<name>A0A370NI10_9BURK</name>
<dbReference type="AlphaFoldDB" id="A0A370NI10"/>
<dbReference type="Proteomes" id="UP000255165">
    <property type="component" value="Unassembled WGS sequence"/>
</dbReference>
<gene>
    <name evidence="1" type="ORF">DN412_38195</name>
</gene>
<accession>A0A370NI10</accession>
<evidence type="ECO:0000313" key="1">
    <source>
        <dbReference type="EMBL" id="RDK05232.1"/>
    </source>
</evidence>
<dbReference type="RefSeq" id="WP_115216291.1">
    <property type="nucleotide sequence ID" value="NZ_QKWJ01000107.1"/>
</dbReference>
<comment type="caution">
    <text evidence="1">The sequence shown here is derived from an EMBL/GenBank/DDBJ whole genome shotgun (WGS) entry which is preliminary data.</text>
</comment>
<proteinExistence type="predicted"/>
<reference evidence="2" key="1">
    <citation type="submission" date="2018-06" db="EMBL/GenBank/DDBJ databases">
        <authorList>
            <person name="Feng T."/>
            <person name="Jeon C.O."/>
        </authorList>
    </citation>
    <scope>NUCLEOTIDE SEQUENCE [LARGE SCALE GENOMIC DNA]</scope>
    <source>
        <strain evidence="2">S23</strain>
    </source>
</reference>
<evidence type="ECO:0000313" key="2">
    <source>
        <dbReference type="Proteomes" id="UP000255165"/>
    </source>
</evidence>